<evidence type="ECO:0000256" key="3">
    <source>
        <dbReference type="ARBA" id="ARBA00023163"/>
    </source>
</evidence>
<sequence>MRNRTPQISSLKRTLAMLEGVVADGGQNSVSALARSIDMPVATAHRQVTTLVEEGYLTPVGRGRHVAGARLLRLLQRLDEKQLIVNVAAPAMHRLAVKARTIVQLGTLENDMVTYRLKIGQGAAGLFTRVGMQLEAYCSGMGKVLLAHLPPGERDAYLANGPFVALTPRTIVDAGALACELDLVARQGYAIDDGEIAEDLTCAAVPIRRPDGMVPAAISISQSMSARKIGHDEVIELLHATAREIEQVAFNAAE</sequence>
<dbReference type="InterPro" id="IPR050707">
    <property type="entry name" value="HTH_MetabolicPath_Reg"/>
</dbReference>
<keyword evidence="1" id="KW-0805">Transcription regulation</keyword>
<dbReference type="KEGG" id="sbar:H5V43_20320"/>
<dbReference type="Gene3D" id="3.30.450.40">
    <property type="match status" value="1"/>
</dbReference>
<dbReference type="RefSeq" id="WP_025549508.1">
    <property type="nucleotide sequence ID" value="NZ_BATN01000045.1"/>
</dbReference>
<evidence type="ECO:0000256" key="1">
    <source>
        <dbReference type="ARBA" id="ARBA00023015"/>
    </source>
</evidence>
<protein>
    <submittedName>
        <fullName evidence="4">IclR family transcriptional regulator</fullName>
    </submittedName>
</protein>
<dbReference type="InterPro" id="IPR029016">
    <property type="entry name" value="GAF-like_dom_sf"/>
</dbReference>
<proteinExistence type="predicted"/>
<reference evidence="5" key="1">
    <citation type="submission" date="2020-08" db="EMBL/GenBank/DDBJ databases">
        <title>Complete genome sequence of Sphingobium barthaii strain KK22, a high-molecular-weight polycyclic aromatic hydrocarbon-degrading soil bacterium.</title>
        <authorList>
            <person name="Mori J.F."/>
            <person name="Kanaly R.A."/>
        </authorList>
    </citation>
    <scope>NUCLEOTIDE SEQUENCE [LARGE SCALE GENOMIC DNA]</scope>
    <source>
        <strain evidence="5">KK22</strain>
    </source>
</reference>
<dbReference type="InterPro" id="IPR014757">
    <property type="entry name" value="Tscrpt_reg_IclR_C"/>
</dbReference>
<organism evidence="4 5">
    <name type="scientific">Sphingobium fuliginis (strain ATCC 27551)</name>
    <dbReference type="NCBI Taxonomy" id="336203"/>
    <lineage>
        <taxon>Bacteria</taxon>
        <taxon>Pseudomonadati</taxon>
        <taxon>Pseudomonadota</taxon>
        <taxon>Alphaproteobacteria</taxon>
        <taxon>Sphingomonadales</taxon>
        <taxon>Sphingomonadaceae</taxon>
        <taxon>Sphingobium</taxon>
    </lineage>
</organism>
<keyword evidence="3" id="KW-0804">Transcription</keyword>
<evidence type="ECO:0000256" key="2">
    <source>
        <dbReference type="ARBA" id="ARBA00023125"/>
    </source>
</evidence>
<dbReference type="InterPro" id="IPR005471">
    <property type="entry name" value="Tscrpt_reg_IclR_N"/>
</dbReference>
<dbReference type="GO" id="GO:0045892">
    <property type="term" value="P:negative regulation of DNA-templated transcription"/>
    <property type="evidence" value="ECO:0007669"/>
    <property type="project" value="TreeGrafter"/>
</dbReference>
<dbReference type="PANTHER" id="PTHR30136:SF24">
    <property type="entry name" value="HTH-TYPE TRANSCRIPTIONAL REPRESSOR ALLR"/>
    <property type="match status" value="1"/>
</dbReference>
<evidence type="ECO:0000313" key="4">
    <source>
        <dbReference type="EMBL" id="QOT73556.1"/>
    </source>
</evidence>
<dbReference type="Pfam" id="PF09339">
    <property type="entry name" value="HTH_IclR"/>
    <property type="match status" value="1"/>
</dbReference>
<keyword evidence="2" id="KW-0238">DNA-binding</keyword>
<dbReference type="SUPFAM" id="SSF46785">
    <property type="entry name" value="Winged helix' DNA-binding domain"/>
    <property type="match status" value="1"/>
</dbReference>
<dbReference type="SUPFAM" id="SSF55781">
    <property type="entry name" value="GAF domain-like"/>
    <property type="match status" value="1"/>
</dbReference>
<accession>A0A4Q4IVZ6</accession>
<evidence type="ECO:0000313" key="5">
    <source>
        <dbReference type="Proteomes" id="UP000593663"/>
    </source>
</evidence>
<dbReference type="Gene3D" id="1.10.10.10">
    <property type="entry name" value="Winged helix-like DNA-binding domain superfamily/Winged helix DNA-binding domain"/>
    <property type="match status" value="1"/>
</dbReference>
<dbReference type="GO" id="GO:0003677">
    <property type="term" value="F:DNA binding"/>
    <property type="evidence" value="ECO:0007669"/>
    <property type="project" value="UniProtKB-KW"/>
</dbReference>
<dbReference type="PANTHER" id="PTHR30136">
    <property type="entry name" value="HELIX-TURN-HELIX TRANSCRIPTIONAL REGULATOR, ICLR FAMILY"/>
    <property type="match status" value="1"/>
</dbReference>
<dbReference type="SMART" id="SM00346">
    <property type="entry name" value="HTH_ICLR"/>
    <property type="match status" value="1"/>
</dbReference>
<dbReference type="Proteomes" id="UP000593663">
    <property type="component" value="Chromosome 2"/>
</dbReference>
<gene>
    <name evidence="4" type="ORF">H5V43_20320</name>
</gene>
<name>A0A4Q4IVZ6_SPHSA</name>
<dbReference type="InterPro" id="IPR036390">
    <property type="entry name" value="WH_DNA-bd_sf"/>
</dbReference>
<dbReference type="EMBL" id="CP060036">
    <property type="protein sequence ID" value="QOT73556.1"/>
    <property type="molecule type" value="Genomic_DNA"/>
</dbReference>
<dbReference type="AlphaFoldDB" id="A0A4Q4IVZ6"/>
<dbReference type="PROSITE" id="PS51078">
    <property type="entry name" value="ICLR_ED"/>
    <property type="match status" value="1"/>
</dbReference>
<dbReference type="Pfam" id="PF01614">
    <property type="entry name" value="IclR_C"/>
    <property type="match status" value="1"/>
</dbReference>
<dbReference type="GO" id="GO:0003700">
    <property type="term" value="F:DNA-binding transcription factor activity"/>
    <property type="evidence" value="ECO:0007669"/>
    <property type="project" value="TreeGrafter"/>
</dbReference>
<dbReference type="InterPro" id="IPR036388">
    <property type="entry name" value="WH-like_DNA-bd_sf"/>
</dbReference>
<dbReference type="PROSITE" id="PS51077">
    <property type="entry name" value="HTH_ICLR"/>
    <property type="match status" value="1"/>
</dbReference>